<sequence length="1213" mass="130079">MHSYRQAVNDVIDSPLTQFAANLGGRGLSWSQQLGPDYNPSAPETPLSLSTSRQSAPSEGDSTLSSVAMYADRERGGRLDSAALLPLLFLAAAQQSPERLAYFLPVSEVMVSNGERVVGSDRLPPNEEIPGQSDCVDPASGRGPSLMPPELVLALLSVSLSKSKLPPPPSLPVFPLSLASPHTLPSVSNCCSVPPSSQISGGRMAEYLVSLLMNSQRGETSDDTRSPVRMLSVCESVQLVLELVVDCPSALLATSGEDEVYVVMREMQVGLEGSTSLRCLTHGTDGHRRASTPTWPVYNPSHSHEASLLQVAALRSIHLPTPLDAVTHRNVAGVCLPGDSPSLYRAVELLFCVVVSGSPSLLDIADTLLHLEAATPGILSRLLWRFTLGDAAFHSGDGGQWGEGSPLSDYVTDMVTAISVPVLPCLLAVCGTMEQNTAGLGFLSALSSLKKTSLVKATLAPIKVRQRFRAQIPPLLHEQSAAIDGAAFCSNGSGNPSTSMSLSMQASLNHTTKTSRLAKGSTASSPNSRRSSVSLSRTAGVSPESVVHRVSHRLFDDAMKTWLEVPPPKESYLTDRTTTALGHSTLGRDADIFTLLVQSGFDANAVDGDHVTPLSIAATHRRDLTPSSTSTNAGFGFDPTITSLLIQTTRGAICRTTSGPQRMNPLHIACLYGNTPAVRSLVRDGSAAVFEKDTRGRLPMDMTLSSLYHIVCEGWVDKGVPNLPPPWEATCNATASIVASELPDVLKGPIPSVIDLEETLCFLLAVDPGAATRILPHSAFLPFCGHSLLAAACCMNLWNVVQVILTVILSPPAVADPAPSPCECATLPPLVSCIPLACAYGTDTPLDRCRYYGVDREYPLPGQKSHRRRSVGAENRDARTLSQRWHSAVHAMYPPLHLAQLRQCSEQSLRTAAEVILKRGQDRLCALDYVCASGRWDLCQFLLHICIRGMSPTKALLANLASGSTRGPGFTLAHIACRPLRSDPDPPSPCDFVCGSQGQDSVPRKVHVSFARNLYRLFPMLFTHPDRHGELPLALVPPEVIEKVRGPGVDSSLGVLGGVASGSVPDSLPDASGHSLGGVFRRPVVKLPSLVSFVLKSNPHSKWQKRLLLDTHLGIRYANIHGLPEGETRVCETTLAMLRATAGSRSERNRLLPWQSIDAYTDIPPDSHGVPAKQEFCHHLSVTVGGRTFGFAFPNAEVRNVWMALIRHKTRGR</sequence>
<feature type="compositionally biased region" description="Low complexity" evidence="1">
    <location>
        <begin position="521"/>
        <end position="537"/>
    </location>
</feature>
<comment type="caution">
    <text evidence="2">The sequence shown here is derived from an EMBL/GenBank/DDBJ whole genome shotgun (WGS) entry which is preliminary data.</text>
</comment>
<feature type="region of interest" description="Disordered" evidence="1">
    <location>
        <begin position="31"/>
        <end position="64"/>
    </location>
</feature>
<dbReference type="SUPFAM" id="SSF48403">
    <property type="entry name" value="Ankyrin repeat"/>
    <property type="match status" value="1"/>
</dbReference>
<feature type="region of interest" description="Disordered" evidence="1">
    <location>
        <begin position="118"/>
        <end position="143"/>
    </location>
</feature>
<name>A0A9K3GG89_9EUKA</name>
<proteinExistence type="predicted"/>
<protein>
    <submittedName>
        <fullName evidence="2">Uncharacterized protein</fullName>
    </submittedName>
</protein>
<organism evidence="2 3">
    <name type="scientific">Kipferlia bialata</name>
    <dbReference type="NCBI Taxonomy" id="797122"/>
    <lineage>
        <taxon>Eukaryota</taxon>
        <taxon>Metamonada</taxon>
        <taxon>Carpediemonas-like organisms</taxon>
        <taxon>Kipferlia</taxon>
    </lineage>
</organism>
<dbReference type="AlphaFoldDB" id="A0A9K3GG89"/>
<dbReference type="Gene3D" id="1.25.40.20">
    <property type="entry name" value="Ankyrin repeat-containing domain"/>
    <property type="match status" value="1"/>
</dbReference>
<keyword evidence="3" id="KW-1185">Reference proteome</keyword>
<evidence type="ECO:0000256" key="1">
    <source>
        <dbReference type="SAM" id="MobiDB-lite"/>
    </source>
</evidence>
<reference evidence="2 3" key="1">
    <citation type="journal article" date="2018" name="PLoS ONE">
        <title>The draft genome of Kipferlia bialata reveals reductive genome evolution in fornicate parasites.</title>
        <authorList>
            <person name="Tanifuji G."/>
            <person name="Takabayashi S."/>
            <person name="Kume K."/>
            <person name="Takagi M."/>
            <person name="Nakayama T."/>
            <person name="Kamikawa R."/>
            <person name="Inagaki Y."/>
            <person name="Hashimoto T."/>
        </authorList>
    </citation>
    <scope>NUCLEOTIDE SEQUENCE [LARGE SCALE GENOMIC DNA]</scope>
    <source>
        <strain evidence="2">NY0173</strain>
    </source>
</reference>
<dbReference type="InterPro" id="IPR036770">
    <property type="entry name" value="Ankyrin_rpt-contain_sf"/>
</dbReference>
<feature type="compositionally biased region" description="Polar residues" evidence="1">
    <location>
        <begin position="47"/>
        <end position="64"/>
    </location>
</feature>
<gene>
    <name evidence="2" type="ORF">KIPB_004000</name>
</gene>
<dbReference type="EMBL" id="BDIP01000817">
    <property type="protein sequence ID" value="GIQ82799.1"/>
    <property type="molecule type" value="Genomic_DNA"/>
</dbReference>
<evidence type="ECO:0000313" key="2">
    <source>
        <dbReference type="EMBL" id="GIQ82799.1"/>
    </source>
</evidence>
<evidence type="ECO:0000313" key="3">
    <source>
        <dbReference type="Proteomes" id="UP000265618"/>
    </source>
</evidence>
<dbReference type="Proteomes" id="UP000265618">
    <property type="component" value="Unassembled WGS sequence"/>
</dbReference>
<feature type="region of interest" description="Disordered" evidence="1">
    <location>
        <begin position="511"/>
        <end position="542"/>
    </location>
</feature>
<accession>A0A9K3GG89</accession>